<gene>
    <name evidence="10" type="primary">rrtA</name>
    <name evidence="10" type="ORF">F9817_03160</name>
</gene>
<organism evidence="10 11">
    <name type="scientific">Vibrio eleionomae</name>
    <dbReference type="NCBI Taxonomy" id="2653505"/>
    <lineage>
        <taxon>Bacteria</taxon>
        <taxon>Pseudomonadati</taxon>
        <taxon>Pseudomonadota</taxon>
        <taxon>Gammaproteobacteria</taxon>
        <taxon>Vibrionales</taxon>
        <taxon>Vibrionaceae</taxon>
        <taxon>Vibrio</taxon>
    </lineage>
</organism>
<dbReference type="PANTHER" id="PTHR43066">
    <property type="entry name" value="RHOMBOID-RELATED PROTEIN"/>
    <property type="match status" value="1"/>
</dbReference>
<dbReference type="InterPro" id="IPR022764">
    <property type="entry name" value="Peptidase_S54_rhomboid_dom"/>
</dbReference>
<feature type="transmembrane region" description="Helical" evidence="8">
    <location>
        <begin position="155"/>
        <end position="177"/>
    </location>
</feature>
<evidence type="ECO:0000256" key="2">
    <source>
        <dbReference type="ARBA" id="ARBA00009045"/>
    </source>
</evidence>
<keyword evidence="4 8" id="KW-0812">Transmembrane</keyword>
<name>A0A7X4LHU8_9VIBR</name>
<keyword evidence="6 8" id="KW-1133">Transmembrane helix</keyword>
<feature type="domain" description="Peptidase S54 rhomboid" evidence="9">
    <location>
        <begin position="36"/>
        <end position="175"/>
    </location>
</feature>
<dbReference type="InterPro" id="IPR023826">
    <property type="entry name" value="Rhom-like_SP_proteobac"/>
</dbReference>
<evidence type="ECO:0000313" key="10">
    <source>
        <dbReference type="EMBL" id="MZI92204.1"/>
    </source>
</evidence>
<comment type="similarity">
    <text evidence="2">Belongs to the peptidase S54 family.</text>
</comment>
<accession>A0A7X4LHU8</accession>
<dbReference type="SUPFAM" id="SSF144091">
    <property type="entry name" value="Rhomboid-like"/>
    <property type="match status" value="1"/>
</dbReference>
<protein>
    <submittedName>
        <fullName evidence="10">Rhombosortase</fullName>
        <ecNumber evidence="10">3.4.21.-</ecNumber>
    </submittedName>
</protein>
<keyword evidence="5 10" id="KW-0378">Hydrolase</keyword>
<dbReference type="Proteomes" id="UP000462621">
    <property type="component" value="Unassembled WGS sequence"/>
</dbReference>
<reference evidence="10 11" key="1">
    <citation type="submission" date="2019-10" db="EMBL/GenBank/DDBJ databases">
        <title>Vibrio sp. nov. isolated from a shrimp pond.</title>
        <authorList>
            <person name="Gomez-Gil B."/>
            <person name="Enciso-Ibarra J."/>
            <person name="Enciso-Ibarra K."/>
            <person name="Bolan-Mejia C."/>
        </authorList>
    </citation>
    <scope>NUCLEOTIDE SEQUENCE [LARGE SCALE GENOMIC DNA]</scope>
    <source>
        <strain evidence="10 11">CAIM 722</strain>
    </source>
</reference>
<dbReference type="GO" id="GO:0016020">
    <property type="term" value="C:membrane"/>
    <property type="evidence" value="ECO:0007669"/>
    <property type="project" value="UniProtKB-SubCell"/>
</dbReference>
<evidence type="ECO:0000256" key="6">
    <source>
        <dbReference type="ARBA" id="ARBA00022989"/>
    </source>
</evidence>
<dbReference type="RefSeq" id="WP_161153507.1">
    <property type="nucleotide sequence ID" value="NZ_WEKT01000003.1"/>
</dbReference>
<feature type="transmembrane region" description="Helical" evidence="8">
    <location>
        <begin position="75"/>
        <end position="92"/>
    </location>
</feature>
<dbReference type="PANTHER" id="PTHR43066:SF1">
    <property type="entry name" value="RHOMBOID PROTEIN 2"/>
    <property type="match status" value="1"/>
</dbReference>
<dbReference type="EC" id="3.4.21.-" evidence="10"/>
<evidence type="ECO:0000259" key="9">
    <source>
        <dbReference type="Pfam" id="PF01694"/>
    </source>
</evidence>
<dbReference type="InterPro" id="IPR035952">
    <property type="entry name" value="Rhomboid-like_sf"/>
</dbReference>
<sequence length="184" mass="20754">MNLYLLLLLISFVCLGLQYEPLAHFTVWTLPAIEHGQWWRILTGNFVHTNFAHLEMNLAALWLIGFIFKPSAKRLAVLLISISFIVGTLLLFTSLTWYVGLSGTLHGLFVSLALKEALEGRKSSWLLFFGVIAKVAWEQTFGAPEETVRLIGAQVAIQAHLIGLCGGCLISMVLWWYQNHREIK</sequence>
<comment type="caution">
    <text evidence="10">The sequence shown here is derived from an EMBL/GenBank/DDBJ whole genome shotgun (WGS) entry which is preliminary data.</text>
</comment>
<evidence type="ECO:0000256" key="5">
    <source>
        <dbReference type="ARBA" id="ARBA00022801"/>
    </source>
</evidence>
<evidence type="ECO:0000256" key="1">
    <source>
        <dbReference type="ARBA" id="ARBA00004141"/>
    </source>
</evidence>
<dbReference type="AlphaFoldDB" id="A0A7X4LHU8"/>
<evidence type="ECO:0000256" key="8">
    <source>
        <dbReference type="SAM" id="Phobius"/>
    </source>
</evidence>
<dbReference type="NCBIfam" id="TIGR03902">
    <property type="entry name" value="rhom_GG_sort"/>
    <property type="match status" value="1"/>
</dbReference>
<dbReference type="Pfam" id="PF01694">
    <property type="entry name" value="Rhomboid"/>
    <property type="match status" value="1"/>
</dbReference>
<keyword evidence="11" id="KW-1185">Reference proteome</keyword>
<dbReference type="Gene3D" id="1.20.1540.10">
    <property type="entry name" value="Rhomboid-like"/>
    <property type="match status" value="1"/>
</dbReference>
<proteinExistence type="inferred from homology"/>
<keyword evidence="3" id="KW-0645">Protease</keyword>
<evidence type="ECO:0000313" key="11">
    <source>
        <dbReference type="Proteomes" id="UP000462621"/>
    </source>
</evidence>
<keyword evidence="7 8" id="KW-0472">Membrane</keyword>
<dbReference type="EMBL" id="WEKT01000003">
    <property type="protein sequence ID" value="MZI92204.1"/>
    <property type="molecule type" value="Genomic_DNA"/>
</dbReference>
<comment type="subcellular location">
    <subcellularLocation>
        <location evidence="1">Membrane</location>
        <topology evidence="1">Multi-pass membrane protein</topology>
    </subcellularLocation>
</comment>
<dbReference type="GO" id="GO:0006508">
    <property type="term" value="P:proteolysis"/>
    <property type="evidence" value="ECO:0007669"/>
    <property type="project" value="UniProtKB-KW"/>
</dbReference>
<evidence type="ECO:0000256" key="4">
    <source>
        <dbReference type="ARBA" id="ARBA00022692"/>
    </source>
</evidence>
<evidence type="ECO:0000256" key="7">
    <source>
        <dbReference type="ARBA" id="ARBA00023136"/>
    </source>
</evidence>
<feature type="transmembrane region" description="Helical" evidence="8">
    <location>
        <begin position="49"/>
        <end position="68"/>
    </location>
</feature>
<evidence type="ECO:0000256" key="3">
    <source>
        <dbReference type="ARBA" id="ARBA00022670"/>
    </source>
</evidence>
<dbReference type="GO" id="GO:0004252">
    <property type="term" value="F:serine-type endopeptidase activity"/>
    <property type="evidence" value="ECO:0007669"/>
    <property type="project" value="InterPro"/>
</dbReference>